<keyword evidence="4" id="KW-1185">Reference proteome</keyword>
<keyword evidence="3" id="KW-0378">Hydrolase</keyword>
<reference evidence="3 4" key="1">
    <citation type="submission" date="2022-09" db="EMBL/GenBank/DDBJ databases">
        <title>Chelativorans salina sp. nov., a novel slightly halophilic bacterium isolated from a saline lake sediment enrichment.</title>
        <authorList>
            <person name="Gao L."/>
            <person name="Fang B.-Z."/>
            <person name="Li W.-J."/>
        </authorList>
    </citation>
    <scope>NUCLEOTIDE SEQUENCE [LARGE SCALE GENOMIC DNA]</scope>
    <source>
        <strain evidence="3 4">EGI FJ00035</strain>
    </source>
</reference>
<dbReference type="Proteomes" id="UP001320831">
    <property type="component" value="Unassembled WGS sequence"/>
</dbReference>
<dbReference type="GO" id="GO:0016787">
    <property type="term" value="F:hydrolase activity"/>
    <property type="evidence" value="ECO:0007669"/>
    <property type="project" value="UniProtKB-KW"/>
</dbReference>
<keyword evidence="3" id="KW-0449">Lipoprotein</keyword>
<sequence>MRGSSVGGLALAALLLGGCAAIPGFGPPPVDAYDIGAPVLPDTGRRLSRTQVLVPEPSALKVLDGQDMVVRTSSGAVQLLGGARWSDRLPRLVQARLVEAYQRSGRVGGVGRPGEGLAIDYQVIVDIRAFEIRPGGGDRAYVELNARVLNDRNGVVRASRDFTAIAPVTGSGTAALVAALDRAFQHTAAEIVDWSIGVM</sequence>
<evidence type="ECO:0000256" key="1">
    <source>
        <dbReference type="SAM" id="SignalP"/>
    </source>
</evidence>
<name>A0ABT2LLM3_9HYPH</name>
<evidence type="ECO:0000313" key="4">
    <source>
        <dbReference type="Proteomes" id="UP001320831"/>
    </source>
</evidence>
<gene>
    <name evidence="3" type="ORF">N5A92_10640</name>
</gene>
<proteinExistence type="predicted"/>
<accession>A0ABT2LLM3</accession>
<evidence type="ECO:0000313" key="3">
    <source>
        <dbReference type="EMBL" id="MCT7375487.1"/>
    </source>
</evidence>
<protein>
    <submittedName>
        <fullName evidence="3">ABC-type transport auxiliary lipoprotein family protein</fullName>
    </submittedName>
</protein>
<dbReference type="Gene3D" id="3.40.50.10610">
    <property type="entry name" value="ABC-type transport auxiliary lipoprotein component"/>
    <property type="match status" value="1"/>
</dbReference>
<keyword evidence="1" id="KW-0732">Signal</keyword>
<organism evidence="3 4">
    <name type="scientific">Chelativorans salis</name>
    <dbReference type="NCBI Taxonomy" id="2978478"/>
    <lineage>
        <taxon>Bacteria</taxon>
        <taxon>Pseudomonadati</taxon>
        <taxon>Pseudomonadota</taxon>
        <taxon>Alphaproteobacteria</taxon>
        <taxon>Hyphomicrobiales</taxon>
        <taxon>Phyllobacteriaceae</taxon>
        <taxon>Chelativorans</taxon>
    </lineage>
</organism>
<dbReference type="SUPFAM" id="SSF159594">
    <property type="entry name" value="XCC0632-like"/>
    <property type="match status" value="1"/>
</dbReference>
<dbReference type="EMBL" id="JAOCZP010000003">
    <property type="protein sequence ID" value="MCT7375487.1"/>
    <property type="molecule type" value="Genomic_DNA"/>
</dbReference>
<feature type="signal peptide" evidence="1">
    <location>
        <begin position="1"/>
        <end position="20"/>
    </location>
</feature>
<evidence type="ECO:0000259" key="2">
    <source>
        <dbReference type="Pfam" id="PF03886"/>
    </source>
</evidence>
<dbReference type="InterPro" id="IPR005586">
    <property type="entry name" value="ABC_trans_aux"/>
</dbReference>
<dbReference type="PROSITE" id="PS51257">
    <property type="entry name" value="PROKAR_LIPOPROTEIN"/>
    <property type="match status" value="1"/>
</dbReference>
<dbReference type="Pfam" id="PF03886">
    <property type="entry name" value="ABC_trans_aux"/>
    <property type="match status" value="1"/>
</dbReference>
<feature type="chain" id="PRO_5045287960" evidence="1">
    <location>
        <begin position="21"/>
        <end position="199"/>
    </location>
</feature>
<comment type="caution">
    <text evidence="3">The sequence shown here is derived from an EMBL/GenBank/DDBJ whole genome shotgun (WGS) entry which is preliminary data.</text>
</comment>
<feature type="domain" description="ABC-type transport auxiliary lipoprotein component" evidence="2">
    <location>
        <begin position="45"/>
        <end position="192"/>
    </location>
</feature>